<dbReference type="EMBL" id="AMEP01000107">
    <property type="protein sequence ID" value="EKX98898.1"/>
    <property type="molecule type" value="Genomic_DNA"/>
</dbReference>
<dbReference type="PATRIC" id="fig|1127699.3.peg.1703"/>
<dbReference type="PROSITE" id="PS51733">
    <property type="entry name" value="BPL_LPL_CATALYTIC"/>
    <property type="match status" value="1"/>
</dbReference>
<feature type="domain" description="BPL/LPL catalytic" evidence="2">
    <location>
        <begin position="1"/>
        <end position="177"/>
    </location>
</feature>
<dbReference type="NCBIfam" id="TIGR00121">
    <property type="entry name" value="birA_ligase"/>
    <property type="match status" value="1"/>
</dbReference>
<organism evidence="3 4">
    <name type="scientific">Hoylesella saccharolytica F0055</name>
    <dbReference type="NCBI Taxonomy" id="1127699"/>
    <lineage>
        <taxon>Bacteria</taxon>
        <taxon>Pseudomonadati</taxon>
        <taxon>Bacteroidota</taxon>
        <taxon>Bacteroidia</taxon>
        <taxon>Bacteroidales</taxon>
        <taxon>Prevotellaceae</taxon>
        <taxon>Hoylesella</taxon>
    </lineage>
</organism>
<dbReference type="GO" id="GO:0004077">
    <property type="term" value="F:biotin--[biotin carboxyl-carrier protein] ligase activity"/>
    <property type="evidence" value="ECO:0007669"/>
    <property type="project" value="InterPro"/>
</dbReference>
<dbReference type="SUPFAM" id="SSF55681">
    <property type="entry name" value="Class II aaRS and biotin synthetases"/>
    <property type="match status" value="1"/>
</dbReference>
<comment type="caution">
    <text evidence="3">The sequence shown here is derived from an EMBL/GenBank/DDBJ whole genome shotgun (WGS) entry which is preliminary data.</text>
</comment>
<dbReference type="GO" id="GO:0005737">
    <property type="term" value="C:cytoplasm"/>
    <property type="evidence" value="ECO:0007669"/>
    <property type="project" value="TreeGrafter"/>
</dbReference>
<dbReference type="PANTHER" id="PTHR12835">
    <property type="entry name" value="BIOTIN PROTEIN LIGASE"/>
    <property type="match status" value="1"/>
</dbReference>
<dbReference type="CDD" id="cd16442">
    <property type="entry name" value="BPL"/>
    <property type="match status" value="1"/>
</dbReference>
<evidence type="ECO:0000313" key="4">
    <source>
        <dbReference type="Proteomes" id="UP000010433"/>
    </source>
</evidence>
<dbReference type="InterPro" id="IPR004408">
    <property type="entry name" value="Biotin_CoA_COase_ligase"/>
</dbReference>
<proteinExistence type="predicted"/>
<evidence type="ECO:0000256" key="1">
    <source>
        <dbReference type="ARBA" id="ARBA00022598"/>
    </source>
</evidence>
<reference evidence="3 4" key="1">
    <citation type="submission" date="2012-05" db="EMBL/GenBank/DDBJ databases">
        <authorList>
            <person name="Weinstock G."/>
            <person name="Sodergren E."/>
            <person name="Lobos E.A."/>
            <person name="Fulton L."/>
            <person name="Fulton R."/>
            <person name="Courtney L."/>
            <person name="Fronick C."/>
            <person name="O'Laughlin M."/>
            <person name="Godfrey J."/>
            <person name="Wilson R.M."/>
            <person name="Miner T."/>
            <person name="Farmer C."/>
            <person name="Delehaunty K."/>
            <person name="Cordes M."/>
            <person name="Minx P."/>
            <person name="Tomlinson C."/>
            <person name="Chen J."/>
            <person name="Wollam A."/>
            <person name="Pepin K.H."/>
            <person name="Bhonagiri V."/>
            <person name="Zhang X."/>
            <person name="Suruliraj S."/>
            <person name="Warren W."/>
            <person name="Mitreva M."/>
            <person name="Mardis E.R."/>
            <person name="Wilson R.K."/>
        </authorList>
    </citation>
    <scope>NUCLEOTIDE SEQUENCE [LARGE SCALE GENOMIC DNA]</scope>
    <source>
        <strain evidence="3 4">F0055</strain>
    </source>
</reference>
<name>L1N5Y4_9BACT</name>
<dbReference type="STRING" id="1127699.HMPREF9151_01853"/>
<dbReference type="InterPro" id="IPR004143">
    <property type="entry name" value="BPL_LPL_catalytic"/>
</dbReference>
<dbReference type="AlphaFoldDB" id="L1N5Y4"/>
<keyword evidence="4" id="KW-1185">Reference proteome</keyword>
<dbReference type="RefSeq" id="WP_009163160.1">
    <property type="nucleotide sequence ID" value="NZ_KB291007.1"/>
</dbReference>
<evidence type="ECO:0000259" key="2">
    <source>
        <dbReference type="PROSITE" id="PS51733"/>
    </source>
</evidence>
<protein>
    <submittedName>
        <fullName evidence="3">Biotin--[acetyl-CoA-carboxylase] ligase</fullName>
    </submittedName>
</protein>
<dbReference type="Proteomes" id="UP000010433">
    <property type="component" value="Unassembled WGS sequence"/>
</dbReference>
<dbReference type="HOGENOM" id="CLU_051096_3_1_10"/>
<keyword evidence="1 3" id="KW-0436">Ligase</keyword>
<dbReference type="InterPro" id="IPR045864">
    <property type="entry name" value="aa-tRNA-synth_II/BPL/LPL"/>
</dbReference>
<dbReference type="Pfam" id="PF03099">
    <property type="entry name" value="BPL_LplA_LipB"/>
    <property type="match status" value="1"/>
</dbReference>
<gene>
    <name evidence="3" type="ORF">HMPREF9151_01853</name>
</gene>
<sequence>MKRRLIQLKEIDSTNRYIAELTANADEMVIVTADGQTNGRGQGTNKWESEPGKNLLFSLLLHPSYLSVHNQFLLAMAGSLAVKKALDTYTTGICIKWPNDIYHKDSKISGTLIETRLSGNHIKDFIFGTGINLNQYVFKSDAPNPVSLCTLIGRETPPNEVLDKVLSAFEKYNDMLQKGNHEEVVALYHAALYRAQGFYLYKDKHGIFEAEIVQVATDGHLVLRDRNGCTRRYAFKEVTYVFENLSTH</sequence>
<accession>L1N5Y4</accession>
<evidence type="ECO:0000313" key="3">
    <source>
        <dbReference type="EMBL" id="EKX98898.1"/>
    </source>
</evidence>
<dbReference type="PANTHER" id="PTHR12835:SF5">
    <property type="entry name" value="BIOTIN--PROTEIN LIGASE"/>
    <property type="match status" value="1"/>
</dbReference>
<dbReference type="OrthoDB" id="9807064at2"/>
<dbReference type="Gene3D" id="3.30.930.10">
    <property type="entry name" value="Bira Bifunctional Protein, Domain 2"/>
    <property type="match status" value="1"/>
</dbReference>